<comment type="caution">
    <text evidence="2">The sequence shown here is derived from an EMBL/GenBank/DDBJ whole genome shotgun (WGS) entry which is preliminary data.</text>
</comment>
<feature type="region of interest" description="Disordered" evidence="1">
    <location>
        <begin position="116"/>
        <end position="156"/>
    </location>
</feature>
<evidence type="ECO:0000256" key="1">
    <source>
        <dbReference type="SAM" id="MobiDB-lite"/>
    </source>
</evidence>
<evidence type="ECO:0000313" key="3">
    <source>
        <dbReference type="Proteomes" id="UP000717585"/>
    </source>
</evidence>
<protein>
    <submittedName>
        <fullName evidence="2">Uncharacterized protein</fullName>
    </submittedName>
</protein>
<dbReference type="EMBL" id="JAHDYR010000067">
    <property type="protein sequence ID" value="KAG9389768.1"/>
    <property type="molecule type" value="Genomic_DNA"/>
</dbReference>
<organism evidence="2 3">
    <name type="scientific">Carpediemonas membranifera</name>
    <dbReference type="NCBI Taxonomy" id="201153"/>
    <lineage>
        <taxon>Eukaryota</taxon>
        <taxon>Metamonada</taxon>
        <taxon>Carpediemonas-like organisms</taxon>
        <taxon>Carpediemonas</taxon>
    </lineage>
</organism>
<accession>A0A8J6DYS8</accession>
<name>A0A8J6DYS8_9EUKA</name>
<sequence>MRPQSLRHCLIMARTQQRERRLFTSLLNLLLATESTLMASAGAKGLKYKLKWLQGAIEKADELDKTQIYSYSDEGKNARVLRDAFAKEFASYEKDDLHRLPATIRQREELFALTKKRGDSTMSQRTRWRDKGKAGEAKREESTSKKSVRKERNLRLPGIRPRTELAFPLSWS</sequence>
<dbReference type="Proteomes" id="UP000717585">
    <property type="component" value="Unassembled WGS sequence"/>
</dbReference>
<evidence type="ECO:0000313" key="2">
    <source>
        <dbReference type="EMBL" id="KAG9389768.1"/>
    </source>
</evidence>
<feature type="compositionally biased region" description="Basic and acidic residues" evidence="1">
    <location>
        <begin position="127"/>
        <end position="154"/>
    </location>
</feature>
<proteinExistence type="predicted"/>
<keyword evidence="3" id="KW-1185">Reference proteome</keyword>
<gene>
    <name evidence="2" type="ORF">J8273_8445</name>
</gene>
<dbReference type="AlphaFoldDB" id="A0A8J6DYS8"/>
<reference evidence="2" key="1">
    <citation type="submission" date="2021-05" db="EMBL/GenBank/DDBJ databases">
        <title>A free-living protist that lacks canonical eukaryotic 1 DNA replication and segregation systems.</title>
        <authorList>
            <person name="Salas-Leiva D.E."/>
            <person name="Tromer E.C."/>
            <person name="Curtis B.A."/>
            <person name="Jerlstrom-Hultqvist J."/>
            <person name="Kolisko M."/>
            <person name="Yi Z."/>
            <person name="Salas-Leiva J.S."/>
            <person name="Gallot-Lavallee L."/>
            <person name="Kops G.J.P.L."/>
            <person name="Archibald J.M."/>
            <person name="Simpson A.G.B."/>
            <person name="Roger A.J."/>
        </authorList>
    </citation>
    <scope>NUCLEOTIDE SEQUENCE</scope>
    <source>
        <strain evidence="2">BICM</strain>
    </source>
</reference>